<evidence type="ECO:0008006" key="3">
    <source>
        <dbReference type="Google" id="ProtNLM"/>
    </source>
</evidence>
<dbReference type="SUPFAM" id="SSF53335">
    <property type="entry name" value="S-adenosyl-L-methionine-dependent methyltransferases"/>
    <property type="match status" value="1"/>
</dbReference>
<proteinExistence type="predicted"/>
<dbReference type="Proteomes" id="UP000176834">
    <property type="component" value="Unassembled WGS sequence"/>
</dbReference>
<dbReference type="InterPro" id="IPR029063">
    <property type="entry name" value="SAM-dependent_MTases_sf"/>
</dbReference>
<reference evidence="1 2" key="1">
    <citation type="journal article" date="2016" name="Nat. Commun.">
        <title>Thousands of microbial genomes shed light on interconnected biogeochemical processes in an aquifer system.</title>
        <authorList>
            <person name="Anantharaman K."/>
            <person name="Brown C.T."/>
            <person name="Hug L.A."/>
            <person name="Sharon I."/>
            <person name="Castelle C.J."/>
            <person name="Probst A.J."/>
            <person name="Thomas B.C."/>
            <person name="Singh A."/>
            <person name="Wilkins M.J."/>
            <person name="Karaoz U."/>
            <person name="Brodie E.L."/>
            <person name="Williams K.H."/>
            <person name="Hubbard S.S."/>
            <person name="Banfield J.F."/>
        </authorList>
    </citation>
    <scope>NUCLEOTIDE SEQUENCE [LARGE SCALE GENOMIC DNA]</scope>
</reference>
<dbReference type="CDD" id="cd02440">
    <property type="entry name" value="AdoMet_MTases"/>
    <property type="match status" value="1"/>
</dbReference>
<comment type="caution">
    <text evidence="1">The sequence shown here is derived from an EMBL/GenBank/DDBJ whole genome shotgun (WGS) entry which is preliminary data.</text>
</comment>
<dbReference type="EMBL" id="MGJN01000015">
    <property type="protein sequence ID" value="OGN06782.1"/>
    <property type="molecule type" value="Genomic_DNA"/>
</dbReference>
<sequence>MKNFYDNYWKKRGRSGNRPRYHIFSEWIDDGSKVLDIGCGDGYFGEFLVGNNKVDYTGADISETALNSAKDRGLKIVQLDASNELGKFNPESFDYIIMSEFIEHIPNSEEILRAAGKIAKKGVLISIPNIAYWKFRLQLLLGKFPKQWAVAPEEHLRYWSVDDFKETAEKSGFEVKEIRSSNGRKVLRDIWPNLFGFQVCFYLNPKRL</sequence>
<name>A0A1F8F0W8_9BACT</name>
<evidence type="ECO:0000313" key="1">
    <source>
        <dbReference type="EMBL" id="OGN06782.1"/>
    </source>
</evidence>
<evidence type="ECO:0000313" key="2">
    <source>
        <dbReference type="Proteomes" id="UP000176834"/>
    </source>
</evidence>
<organism evidence="1 2">
    <name type="scientific">Candidatus Yanofskybacteria bacterium RIFCSPHIGHO2_02_FULL_38_22b</name>
    <dbReference type="NCBI Taxonomy" id="1802673"/>
    <lineage>
        <taxon>Bacteria</taxon>
        <taxon>Candidatus Yanofskyibacteriota</taxon>
    </lineage>
</organism>
<gene>
    <name evidence="1" type="ORF">A3B86_00235</name>
</gene>
<dbReference type="InterPro" id="IPR010743">
    <property type="entry name" value="Methionine_synth_MetW"/>
</dbReference>
<accession>A0A1F8F0W8</accession>
<protein>
    <recommendedName>
        <fullName evidence="3">Methionine biosynthesis protein MetW</fullName>
    </recommendedName>
</protein>
<dbReference type="Gene3D" id="3.40.50.150">
    <property type="entry name" value="Vaccinia Virus protein VP39"/>
    <property type="match status" value="1"/>
</dbReference>
<dbReference type="Pfam" id="PF07021">
    <property type="entry name" value="MetW"/>
    <property type="match status" value="1"/>
</dbReference>
<dbReference type="PANTHER" id="PTHR43861">
    <property type="entry name" value="TRANS-ACONITATE 2-METHYLTRANSFERASE-RELATED"/>
    <property type="match status" value="1"/>
</dbReference>
<dbReference type="AlphaFoldDB" id="A0A1F8F0W8"/>